<protein>
    <submittedName>
        <fullName evidence="1">Uncharacterized protein</fullName>
    </submittedName>
</protein>
<dbReference type="AlphaFoldDB" id="A0A6A6DPM1"/>
<dbReference type="EMBL" id="ML994652">
    <property type="protein sequence ID" value="KAF2181527.1"/>
    <property type="molecule type" value="Genomic_DNA"/>
</dbReference>
<evidence type="ECO:0000313" key="2">
    <source>
        <dbReference type="Proteomes" id="UP000800200"/>
    </source>
</evidence>
<gene>
    <name evidence="1" type="ORF">K469DRAFT_443435</name>
</gene>
<name>A0A6A6DPM1_9PEZI</name>
<reference evidence="1" key="1">
    <citation type="journal article" date="2020" name="Stud. Mycol.">
        <title>101 Dothideomycetes genomes: a test case for predicting lifestyles and emergence of pathogens.</title>
        <authorList>
            <person name="Haridas S."/>
            <person name="Albert R."/>
            <person name="Binder M."/>
            <person name="Bloem J."/>
            <person name="Labutti K."/>
            <person name="Salamov A."/>
            <person name="Andreopoulos B."/>
            <person name="Baker S."/>
            <person name="Barry K."/>
            <person name="Bills G."/>
            <person name="Bluhm B."/>
            <person name="Cannon C."/>
            <person name="Castanera R."/>
            <person name="Culley D."/>
            <person name="Daum C."/>
            <person name="Ezra D."/>
            <person name="Gonzalez J."/>
            <person name="Henrissat B."/>
            <person name="Kuo A."/>
            <person name="Liang C."/>
            <person name="Lipzen A."/>
            <person name="Lutzoni F."/>
            <person name="Magnuson J."/>
            <person name="Mondo S."/>
            <person name="Nolan M."/>
            <person name="Ohm R."/>
            <person name="Pangilinan J."/>
            <person name="Park H.-J."/>
            <person name="Ramirez L."/>
            <person name="Alfaro M."/>
            <person name="Sun H."/>
            <person name="Tritt A."/>
            <person name="Yoshinaga Y."/>
            <person name="Zwiers L.-H."/>
            <person name="Turgeon B."/>
            <person name="Goodwin S."/>
            <person name="Spatafora J."/>
            <person name="Crous P."/>
            <person name="Grigoriev I."/>
        </authorList>
    </citation>
    <scope>NUCLEOTIDE SEQUENCE</scope>
    <source>
        <strain evidence="1">CBS 207.26</strain>
    </source>
</reference>
<dbReference type="Proteomes" id="UP000800200">
    <property type="component" value="Unassembled WGS sequence"/>
</dbReference>
<dbReference type="OrthoDB" id="539213at2759"/>
<sequence length="408" mass="45872">MAHLEAALVLAWDAHGVEVRCPFNCNKKIHSHGYTMPEAGSINSRLAHCVPVLSHQSPRELSYYRLLFPFEDDPLTDGLWWGIDNKRSQEHVGGNTEYLVLDDSPEESNEGDEGLVRAFGTLSIQSPVPWQEKLLFDSHCVNNDAKSAQDVLDRSENPRALTGEVGFPGDKPILLATCEEGHIEVVDWLLKHKPPLEADDGSGETALVRAIQYGYGRISWRLIRAGASTDVAASDGESLLDISRQALGRQEEFRALELHPTYADHPATRTWLRKRELEISALRDVVEQCELQEAKKRAERERKKLVKLHGESQARRFTETNAFDQTEIISEILRKTFEIPLSNDGKIVACLARGTALPYTFAISGYNSGPFGSRDGALDRPTWREKVFQLAELLGHDLQRHYLDEKGR</sequence>
<organism evidence="1 2">
    <name type="scientific">Zopfia rhizophila CBS 207.26</name>
    <dbReference type="NCBI Taxonomy" id="1314779"/>
    <lineage>
        <taxon>Eukaryota</taxon>
        <taxon>Fungi</taxon>
        <taxon>Dikarya</taxon>
        <taxon>Ascomycota</taxon>
        <taxon>Pezizomycotina</taxon>
        <taxon>Dothideomycetes</taxon>
        <taxon>Dothideomycetes incertae sedis</taxon>
        <taxon>Zopfiaceae</taxon>
        <taxon>Zopfia</taxon>
    </lineage>
</organism>
<keyword evidence="2" id="KW-1185">Reference proteome</keyword>
<dbReference type="InterPro" id="IPR036770">
    <property type="entry name" value="Ankyrin_rpt-contain_sf"/>
</dbReference>
<proteinExistence type="predicted"/>
<accession>A0A6A6DPM1</accession>
<dbReference type="SUPFAM" id="SSF48403">
    <property type="entry name" value="Ankyrin repeat"/>
    <property type="match status" value="1"/>
</dbReference>
<evidence type="ECO:0000313" key="1">
    <source>
        <dbReference type="EMBL" id="KAF2181527.1"/>
    </source>
</evidence>
<feature type="non-terminal residue" evidence="1">
    <location>
        <position position="408"/>
    </location>
</feature>
<dbReference type="Gene3D" id="1.25.40.20">
    <property type="entry name" value="Ankyrin repeat-containing domain"/>
    <property type="match status" value="1"/>
</dbReference>